<dbReference type="GO" id="GO:0016887">
    <property type="term" value="F:ATP hydrolysis activity"/>
    <property type="evidence" value="ECO:0007669"/>
    <property type="project" value="InterPro"/>
</dbReference>
<keyword evidence="7" id="KW-1185">Reference proteome</keyword>
<feature type="domain" description="ABC transporter" evidence="5">
    <location>
        <begin position="5"/>
        <end position="228"/>
    </location>
</feature>
<dbReference type="AlphaFoldDB" id="A0A1I4SMK7"/>
<proteinExistence type="inferred from homology"/>
<name>A0A1I4SMK7_9FLAO</name>
<keyword evidence="4 6" id="KW-0067">ATP-binding</keyword>
<accession>A0A1I4SMK7</accession>
<evidence type="ECO:0000313" key="6">
    <source>
        <dbReference type="EMBL" id="SFM65523.1"/>
    </source>
</evidence>
<dbReference type="PROSITE" id="PS00211">
    <property type="entry name" value="ABC_TRANSPORTER_1"/>
    <property type="match status" value="1"/>
</dbReference>
<reference evidence="7" key="1">
    <citation type="submission" date="2016-10" db="EMBL/GenBank/DDBJ databases">
        <authorList>
            <person name="Varghese N."/>
            <person name="Submissions S."/>
        </authorList>
    </citation>
    <scope>NUCLEOTIDE SEQUENCE [LARGE SCALE GENOMIC DNA]</scope>
    <source>
        <strain evidence="7">XJ109</strain>
    </source>
</reference>
<dbReference type="PROSITE" id="PS50893">
    <property type="entry name" value="ABC_TRANSPORTER_2"/>
    <property type="match status" value="1"/>
</dbReference>
<dbReference type="Gene3D" id="3.40.50.300">
    <property type="entry name" value="P-loop containing nucleotide triphosphate hydrolases"/>
    <property type="match status" value="1"/>
</dbReference>
<gene>
    <name evidence="6" type="ORF">SAMN05421738_101268</name>
</gene>
<dbReference type="OrthoDB" id="9801987at2"/>
<protein>
    <submittedName>
        <fullName evidence="6">ABC-2 type transport system ATP-binding protein</fullName>
    </submittedName>
</protein>
<evidence type="ECO:0000313" key="7">
    <source>
        <dbReference type="Proteomes" id="UP000199149"/>
    </source>
</evidence>
<evidence type="ECO:0000256" key="4">
    <source>
        <dbReference type="ARBA" id="ARBA00022840"/>
    </source>
</evidence>
<comment type="similarity">
    <text evidence="1">Belongs to the ABC transporter superfamily.</text>
</comment>
<keyword evidence="2" id="KW-0813">Transport</keyword>
<dbReference type="PANTHER" id="PTHR43335">
    <property type="entry name" value="ABC TRANSPORTER, ATP-BINDING PROTEIN"/>
    <property type="match status" value="1"/>
</dbReference>
<dbReference type="InterPro" id="IPR017871">
    <property type="entry name" value="ABC_transporter-like_CS"/>
</dbReference>
<dbReference type="InterPro" id="IPR027417">
    <property type="entry name" value="P-loop_NTPase"/>
</dbReference>
<dbReference type="Pfam" id="PF00005">
    <property type="entry name" value="ABC_tran"/>
    <property type="match status" value="1"/>
</dbReference>
<dbReference type="SMART" id="SM00382">
    <property type="entry name" value="AAA"/>
    <property type="match status" value="1"/>
</dbReference>
<organism evidence="6 7">
    <name type="scientific">Algoriella xinjiangensis</name>
    <dbReference type="NCBI Taxonomy" id="684065"/>
    <lineage>
        <taxon>Bacteria</taxon>
        <taxon>Pseudomonadati</taxon>
        <taxon>Bacteroidota</taxon>
        <taxon>Flavobacteriia</taxon>
        <taxon>Flavobacteriales</taxon>
        <taxon>Weeksellaceae</taxon>
        <taxon>Algoriella</taxon>
    </lineage>
</organism>
<dbReference type="PANTHER" id="PTHR43335:SF2">
    <property type="entry name" value="ABC TRANSPORTER, ATP-BINDING PROTEIN"/>
    <property type="match status" value="1"/>
</dbReference>
<dbReference type="GO" id="GO:0005524">
    <property type="term" value="F:ATP binding"/>
    <property type="evidence" value="ECO:0007669"/>
    <property type="project" value="UniProtKB-KW"/>
</dbReference>
<dbReference type="Proteomes" id="UP000199149">
    <property type="component" value="Unassembled WGS sequence"/>
</dbReference>
<evidence type="ECO:0000256" key="3">
    <source>
        <dbReference type="ARBA" id="ARBA00022741"/>
    </source>
</evidence>
<dbReference type="RefSeq" id="WP_092905774.1">
    <property type="nucleotide sequence ID" value="NZ_FOUZ01000001.1"/>
</dbReference>
<dbReference type="EMBL" id="FOUZ01000001">
    <property type="protein sequence ID" value="SFM65523.1"/>
    <property type="molecule type" value="Genomic_DNA"/>
</dbReference>
<evidence type="ECO:0000259" key="5">
    <source>
        <dbReference type="PROSITE" id="PS50893"/>
    </source>
</evidence>
<sequence>MNKVLEIHQLTKRFGSFTAVNNISFSVEKGNVYGLLGPNGSGKSTTLGMILNAINPTAGSWKWFDQNPDNNSLKRIGAIIESPKFYPYLSAQKNLEIVADIKEASHTKIDEKLELVGLISRKKDKFQHFSLGMKQRLAIAAALLNDPEVLILDEPTNGLDPQGIIQIRELIIKIAEQGTTIILASHLLDEVEKVCSHVVVLNQGKMLYAGSVDQMNSSFGSIVVSAANMETLEYTLKTLPFISKVTHENSKLLAVLTEEKDPADINKILFEHGIVVNHLVKRKESLEHQFFQLIQNQNN</sequence>
<evidence type="ECO:0000256" key="2">
    <source>
        <dbReference type="ARBA" id="ARBA00022448"/>
    </source>
</evidence>
<dbReference type="InterPro" id="IPR003439">
    <property type="entry name" value="ABC_transporter-like_ATP-bd"/>
</dbReference>
<dbReference type="STRING" id="684065.SAMN05421738_101268"/>
<keyword evidence="3" id="KW-0547">Nucleotide-binding</keyword>
<evidence type="ECO:0000256" key="1">
    <source>
        <dbReference type="ARBA" id="ARBA00005417"/>
    </source>
</evidence>
<dbReference type="SUPFAM" id="SSF52540">
    <property type="entry name" value="P-loop containing nucleoside triphosphate hydrolases"/>
    <property type="match status" value="1"/>
</dbReference>
<dbReference type="InterPro" id="IPR003593">
    <property type="entry name" value="AAA+_ATPase"/>
</dbReference>